<keyword evidence="5" id="KW-1185">Reference proteome</keyword>
<feature type="region of interest" description="Disordered" evidence="1">
    <location>
        <begin position="167"/>
        <end position="198"/>
    </location>
</feature>
<feature type="region of interest" description="Disordered" evidence="1">
    <location>
        <begin position="226"/>
        <end position="273"/>
    </location>
</feature>
<keyword evidence="2" id="KW-0812">Transmembrane</keyword>
<feature type="compositionally biased region" description="Polar residues" evidence="1">
    <location>
        <begin position="321"/>
        <end position="330"/>
    </location>
</feature>
<feature type="region of interest" description="Disordered" evidence="1">
    <location>
        <begin position="293"/>
        <end position="377"/>
    </location>
</feature>
<comment type="caution">
    <text evidence="4">The sequence shown here is derived from an EMBL/GenBank/DDBJ whole genome shotgun (WGS) entry which is preliminary data.</text>
</comment>
<dbReference type="InterPro" id="IPR000477">
    <property type="entry name" value="RT_dom"/>
</dbReference>
<name>A0AAV5J0W8_9ROSI</name>
<evidence type="ECO:0000313" key="5">
    <source>
        <dbReference type="Proteomes" id="UP001054252"/>
    </source>
</evidence>
<reference evidence="4 5" key="1">
    <citation type="journal article" date="2021" name="Commun. Biol.">
        <title>The genome of Shorea leprosula (Dipterocarpaceae) highlights the ecological relevance of drought in aseasonal tropical rainforests.</title>
        <authorList>
            <person name="Ng K.K.S."/>
            <person name="Kobayashi M.J."/>
            <person name="Fawcett J.A."/>
            <person name="Hatakeyama M."/>
            <person name="Paape T."/>
            <person name="Ng C.H."/>
            <person name="Ang C.C."/>
            <person name="Tnah L.H."/>
            <person name="Lee C.T."/>
            <person name="Nishiyama T."/>
            <person name="Sese J."/>
            <person name="O'Brien M.J."/>
            <person name="Copetti D."/>
            <person name="Mohd Noor M.I."/>
            <person name="Ong R.C."/>
            <person name="Putra M."/>
            <person name="Sireger I.Z."/>
            <person name="Indrioko S."/>
            <person name="Kosugi Y."/>
            <person name="Izuno A."/>
            <person name="Isagi Y."/>
            <person name="Lee S.L."/>
            <person name="Shimizu K.K."/>
        </authorList>
    </citation>
    <scope>NUCLEOTIDE SEQUENCE [LARGE SCALE GENOMIC DNA]</scope>
    <source>
        <strain evidence="4">214</strain>
    </source>
</reference>
<evidence type="ECO:0000256" key="1">
    <source>
        <dbReference type="SAM" id="MobiDB-lite"/>
    </source>
</evidence>
<keyword evidence="2" id="KW-1133">Transmembrane helix</keyword>
<dbReference type="CDD" id="cd01650">
    <property type="entry name" value="RT_nLTR_like"/>
    <property type="match status" value="1"/>
</dbReference>
<keyword evidence="2" id="KW-0472">Membrane</keyword>
<feature type="compositionally biased region" description="Polar residues" evidence="1">
    <location>
        <begin position="226"/>
        <end position="240"/>
    </location>
</feature>
<feature type="transmembrane region" description="Helical" evidence="2">
    <location>
        <begin position="1011"/>
        <end position="1031"/>
    </location>
</feature>
<feature type="domain" description="Reverse transcriptase" evidence="3">
    <location>
        <begin position="698"/>
        <end position="976"/>
    </location>
</feature>
<proteinExistence type="predicted"/>
<evidence type="ECO:0000313" key="4">
    <source>
        <dbReference type="EMBL" id="GKV04535.1"/>
    </source>
</evidence>
<organism evidence="4 5">
    <name type="scientific">Rubroshorea leprosula</name>
    <dbReference type="NCBI Taxonomy" id="152421"/>
    <lineage>
        <taxon>Eukaryota</taxon>
        <taxon>Viridiplantae</taxon>
        <taxon>Streptophyta</taxon>
        <taxon>Embryophyta</taxon>
        <taxon>Tracheophyta</taxon>
        <taxon>Spermatophyta</taxon>
        <taxon>Magnoliopsida</taxon>
        <taxon>eudicotyledons</taxon>
        <taxon>Gunneridae</taxon>
        <taxon>Pentapetalae</taxon>
        <taxon>rosids</taxon>
        <taxon>malvids</taxon>
        <taxon>Malvales</taxon>
        <taxon>Dipterocarpaceae</taxon>
        <taxon>Rubroshorea</taxon>
    </lineage>
</organism>
<gene>
    <name evidence="4" type="ORF">SLEP1_g16689</name>
</gene>
<dbReference type="PROSITE" id="PS50878">
    <property type="entry name" value="RT_POL"/>
    <property type="match status" value="1"/>
</dbReference>
<protein>
    <recommendedName>
        <fullName evidence="3">Reverse transcriptase domain-containing protein</fullName>
    </recommendedName>
</protein>
<accession>A0AAV5J0W8</accession>
<dbReference type="Proteomes" id="UP001054252">
    <property type="component" value="Unassembled WGS sequence"/>
</dbReference>
<dbReference type="EMBL" id="BPVZ01000022">
    <property type="protein sequence ID" value="GKV04535.1"/>
    <property type="molecule type" value="Genomic_DNA"/>
</dbReference>
<feature type="compositionally biased region" description="Basic and acidic residues" evidence="1">
    <location>
        <begin position="241"/>
        <end position="251"/>
    </location>
</feature>
<dbReference type="Pfam" id="PF00078">
    <property type="entry name" value="RVT_1"/>
    <property type="match status" value="1"/>
</dbReference>
<feature type="compositionally biased region" description="Polar residues" evidence="1">
    <location>
        <begin position="304"/>
        <end position="313"/>
    </location>
</feature>
<dbReference type="AlphaFoldDB" id="A0AAV5J0W8"/>
<evidence type="ECO:0000256" key="2">
    <source>
        <dbReference type="SAM" id="Phobius"/>
    </source>
</evidence>
<evidence type="ECO:0000259" key="3">
    <source>
        <dbReference type="PROSITE" id="PS50878"/>
    </source>
</evidence>
<sequence length="1092" mass="123795">MIPTLQEKFFMEGVFFCKIRAMGGRMVLLEGHDYEDLKELVENGRDWLGCWFSKIKPWSSTTIAVERFVWIKCLGLPLHAWKTEYFQSFGNLWGTFVSLDDSTSGKKRLDVARFLITTPMMESISKSLDIKVNGVMYHIKFFEEEHSNGFYIMESDFKIKGDNHIDEDYTEESSGEEEHNSIGSKPKHTGEGAEAEIESVDLWVPETVMEEGEKKLDEVACILDNTSTQKPMNTQNGQQKQKTDTTQEFKSADNMQEEETAKRKEPEGIAMGRSVRTSNKHLLLEGLGEDVRQQNTKMGECSNDMGTGNNSKEGFSVEGSWESNANNTMGLSRKAGRRNGPTGSGNITKPKERSNGPKDNGNSSSPLALQRPNKKGKKLVIEKMTQQVGFEADPAQVVAGDSINDNNIQNCNTSITVKDNIRDTEALWNRIKDLGVSTTGDEIPVLRKLELRKLEEMELRDKGVGRVWEKERSAGAAKWKEHDIKGWGGFILKEKMKRTKEFLREWSKASLQEVDRKIDEAKEMINRIYGKGNNDILTDEDILLRKCQHTELLKNMQMKEEMAQQKARKMWLKTGDANTRYFHNSIKGRWRRNEINEISIGGKVVKQVEDIKEGIMKYYASLFTDEGWKRPTLQGVNFKSISEADRCMLTQPFTEDEVKLAVWNCDNSKAPGPDGFSFGLLKNEWEVIKADVMKFLTDFHKNGRLVRGSNASFLVLIPKTENPQGIEEYRPISLIGCTYKIMAKLLANRLSKVLSTIIRETQSAFIEGRQLLDGVMVANEAIEGMRRKKSKGFIFKIDFEKAYDNVSWSFLDYMMDRMGFDKIWKGWISGCLKTSTVSVLINGSATKEFAMSRGLRQGDSLAPFLFLIAAEAINGLTSAAIAKGFLQGIRVEDGELRISHLQFADDTLFMGEATENNIWTVKCIMRAFEMVSSLKVNYGKSSLIGVNTEEEWTTSMAWMLKCKIDSLPCKYLGVPLGANPRRIDTWKPLIEKCRRKLSLWKHRFLSFGGRITLLNAVLSSLPVFLMSFHLLPKMHTRYGPMDRKVLELEITVEKNTSSLGRGLTTKIAPGHKGHKAGAKCRGHMELETSRWG</sequence>
<dbReference type="PANTHER" id="PTHR31635:SF196">
    <property type="entry name" value="REVERSE TRANSCRIPTASE DOMAIN-CONTAINING PROTEIN-RELATED"/>
    <property type="match status" value="1"/>
</dbReference>
<dbReference type="PANTHER" id="PTHR31635">
    <property type="entry name" value="REVERSE TRANSCRIPTASE DOMAIN-CONTAINING PROTEIN-RELATED"/>
    <property type="match status" value="1"/>
</dbReference>